<evidence type="ECO:0000313" key="2">
    <source>
        <dbReference type="EMBL" id="MDG0863047.1"/>
    </source>
</evidence>
<keyword evidence="3" id="KW-1185">Reference proteome</keyword>
<keyword evidence="1" id="KW-0472">Membrane</keyword>
<sequence length="142" mass="14738">MDWSTATVWWIAAGLLVAAELASGTFYLLMLAVGACAGALAAHLGLGETTQMVMAAIVGGTAVIALNRRRSRGSKAAPAASNPDMNLDIGQSVQVDAWSADGLAQVQYRGAAWQARFIGSAPARSGRHVIRAVEGSCLLLDR</sequence>
<dbReference type="Proteomes" id="UP001152766">
    <property type="component" value="Unassembled WGS sequence"/>
</dbReference>
<dbReference type="AlphaFoldDB" id="A0A9X4LGI3"/>
<keyword evidence="1" id="KW-1133">Transmembrane helix</keyword>
<proteinExistence type="predicted"/>
<dbReference type="EMBL" id="SGUG01000014">
    <property type="protein sequence ID" value="MDG0863047.1"/>
    <property type="molecule type" value="Genomic_DNA"/>
</dbReference>
<comment type="caution">
    <text evidence="2">The sequence shown here is derived from an EMBL/GenBank/DDBJ whole genome shotgun (WGS) entry which is preliminary data.</text>
</comment>
<gene>
    <name evidence="2" type="ORF">EXJ73_11245</name>
</gene>
<evidence type="ECO:0000313" key="3">
    <source>
        <dbReference type="Proteomes" id="UP001152766"/>
    </source>
</evidence>
<feature type="transmembrane region" description="Helical" evidence="1">
    <location>
        <begin position="7"/>
        <end position="29"/>
    </location>
</feature>
<keyword evidence="1" id="KW-0812">Transmembrane</keyword>
<organism evidence="2 3">
    <name type="scientific">Pelomonas aquatica</name>
    <dbReference type="NCBI Taxonomy" id="431058"/>
    <lineage>
        <taxon>Bacteria</taxon>
        <taxon>Pseudomonadati</taxon>
        <taxon>Pseudomonadota</taxon>
        <taxon>Betaproteobacteria</taxon>
        <taxon>Burkholderiales</taxon>
        <taxon>Sphaerotilaceae</taxon>
        <taxon>Roseateles</taxon>
    </lineage>
</organism>
<dbReference type="RefSeq" id="WP_268153211.1">
    <property type="nucleotide sequence ID" value="NZ_JAPPUW010000020.1"/>
</dbReference>
<feature type="transmembrane region" description="Helical" evidence="1">
    <location>
        <begin position="49"/>
        <end position="66"/>
    </location>
</feature>
<reference evidence="2" key="1">
    <citation type="submission" date="2019-02" db="EMBL/GenBank/DDBJ databases">
        <title>Draft genome of the type strain Pelomonas aquatica CCUG 52575T.</title>
        <authorList>
            <person name="Gomila M."/>
            <person name="Lalucat J."/>
        </authorList>
    </citation>
    <scope>NUCLEOTIDE SEQUENCE</scope>
    <source>
        <strain evidence="2">CCUG 52575</strain>
    </source>
</reference>
<protein>
    <submittedName>
        <fullName evidence="2">NfeD family protein</fullName>
    </submittedName>
</protein>
<accession>A0A9X4LGI3</accession>
<evidence type="ECO:0000256" key="1">
    <source>
        <dbReference type="SAM" id="Phobius"/>
    </source>
</evidence>
<name>A0A9X4LGI3_9BURK</name>